<dbReference type="PROSITE" id="PS50110">
    <property type="entry name" value="RESPONSE_REGULATORY"/>
    <property type="match status" value="1"/>
</dbReference>
<keyword evidence="3 12" id="KW-0597">Phosphoprotein</keyword>
<dbReference type="EMBL" id="JACIBY010000001">
    <property type="protein sequence ID" value="MBB3836599.1"/>
    <property type="molecule type" value="Genomic_DNA"/>
</dbReference>
<dbReference type="PROSITE" id="PS01124">
    <property type="entry name" value="HTH_ARAC_FAMILY_2"/>
    <property type="match status" value="1"/>
</dbReference>
<dbReference type="InterPro" id="IPR004358">
    <property type="entry name" value="Sig_transdc_His_kin-like_C"/>
</dbReference>
<dbReference type="CDD" id="cd17574">
    <property type="entry name" value="REC_OmpR"/>
    <property type="match status" value="1"/>
</dbReference>
<dbReference type="PROSITE" id="PS00041">
    <property type="entry name" value="HTH_ARAC_FAMILY_1"/>
    <property type="match status" value="1"/>
</dbReference>
<dbReference type="Pfam" id="PF00072">
    <property type="entry name" value="Response_reg"/>
    <property type="match status" value="1"/>
</dbReference>
<keyword evidence="14" id="KW-0732">Signal</keyword>
<dbReference type="InterPro" id="IPR005467">
    <property type="entry name" value="His_kinase_dom"/>
</dbReference>
<evidence type="ECO:0000256" key="10">
    <source>
        <dbReference type="ARBA" id="ARBA00023125"/>
    </source>
</evidence>
<evidence type="ECO:0000313" key="19">
    <source>
        <dbReference type="Proteomes" id="UP000541352"/>
    </source>
</evidence>
<dbReference type="InterPro" id="IPR018062">
    <property type="entry name" value="HTH_AraC-typ_CS"/>
</dbReference>
<feature type="transmembrane region" description="Helical" evidence="13">
    <location>
        <begin position="417"/>
        <end position="437"/>
    </location>
</feature>
<dbReference type="AlphaFoldDB" id="A0A7W5ZIN1"/>
<organism evidence="18 19">
    <name type="scientific">Runella defluvii</name>
    <dbReference type="NCBI Taxonomy" id="370973"/>
    <lineage>
        <taxon>Bacteria</taxon>
        <taxon>Pseudomonadati</taxon>
        <taxon>Bacteroidota</taxon>
        <taxon>Cytophagia</taxon>
        <taxon>Cytophagales</taxon>
        <taxon>Spirosomataceae</taxon>
        <taxon>Runella</taxon>
    </lineage>
</organism>
<dbReference type="SMART" id="SM00388">
    <property type="entry name" value="HisKA"/>
    <property type="match status" value="1"/>
</dbReference>
<dbReference type="SUPFAM" id="SSF47384">
    <property type="entry name" value="Homodimeric domain of signal transducing histidine kinase"/>
    <property type="match status" value="1"/>
</dbReference>
<keyword evidence="11" id="KW-0804">Transcription</keyword>
<dbReference type="InterPro" id="IPR036890">
    <property type="entry name" value="HATPase_C_sf"/>
</dbReference>
<keyword evidence="8" id="KW-0902">Two-component regulatory system</keyword>
<keyword evidence="6 18" id="KW-0418">Kinase</keyword>
<dbReference type="PANTHER" id="PTHR43547:SF2">
    <property type="entry name" value="HYBRID SIGNAL TRANSDUCTION HISTIDINE KINASE C"/>
    <property type="match status" value="1"/>
</dbReference>
<dbReference type="Pfam" id="PF02518">
    <property type="entry name" value="HATPase_c"/>
    <property type="match status" value="1"/>
</dbReference>
<keyword evidence="5" id="KW-0547">Nucleotide-binding</keyword>
<evidence type="ECO:0000256" key="7">
    <source>
        <dbReference type="ARBA" id="ARBA00022840"/>
    </source>
</evidence>
<evidence type="ECO:0000256" key="8">
    <source>
        <dbReference type="ARBA" id="ARBA00023012"/>
    </source>
</evidence>
<dbReference type="SMART" id="SM00342">
    <property type="entry name" value="HTH_ARAC"/>
    <property type="match status" value="1"/>
</dbReference>
<keyword evidence="13" id="KW-1133">Transmembrane helix</keyword>
<dbReference type="GO" id="GO:0043565">
    <property type="term" value="F:sequence-specific DNA binding"/>
    <property type="evidence" value="ECO:0007669"/>
    <property type="project" value="InterPro"/>
</dbReference>
<keyword evidence="9" id="KW-0805">Transcription regulation</keyword>
<feature type="domain" description="Response regulatory" evidence="17">
    <location>
        <begin position="740"/>
        <end position="855"/>
    </location>
</feature>
<evidence type="ECO:0000256" key="14">
    <source>
        <dbReference type="SAM" id="SignalP"/>
    </source>
</evidence>
<dbReference type="CDD" id="cd16922">
    <property type="entry name" value="HATPase_EvgS-ArcB-TorS-like"/>
    <property type="match status" value="1"/>
</dbReference>
<evidence type="ECO:0000259" key="16">
    <source>
        <dbReference type="PROSITE" id="PS50109"/>
    </source>
</evidence>
<dbReference type="Gene3D" id="1.10.10.60">
    <property type="entry name" value="Homeodomain-like"/>
    <property type="match status" value="1"/>
</dbReference>
<dbReference type="Gene3D" id="3.30.565.10">
    <property type="entry name" value="Histidine kinase-like ATPase, C-terminal domain"/>
    <property type="match status" value="1"/>
</dbReference>
<evidence type="ECO:0000256" key="1">
    <source>
        <dbReference type="ARBA" id="ARBA00000085"/>
    </source>
</evidence>
<dbReference type="Pfam" id="PF00512">
    <property type="entry name" value="HisKA"/>
    <property type="match status" value="1"/>
</dbReference>
<dbReference type="SUPFAM" id="SSF46689">
    <property type="entry name" value="Homeodomain-like"/>
    <property type="match status" value="1"/>
</dbReference>
<feature type="chain" id="PRO_5030910442" description="histidine kinase" evidence="14">
    <location>
        <begin position="29"/>
        <end position="987"/>
    </location>
</feature>
<dbReference type="Pfam" id="PF12833">
    <property type="entry name" value="HTH_18"/>
    <property type="match status" value="1"/>
</dbReference>
<protein>
    <recommendedName>
        <fullName evidence="2">histidine kinase</fullName>
        <ecNumber evidence="2">2.7.13.3</ecNumber>
    </recommendedName>
</protein>
<keyword evidence="7" id="KW-0067">ATP-binding</keyword>
<evidence type="ECO:0000256" key="13">
    <source>
        <dbReference type="SAM" id="Phobius"/>
    </source>
</evidence>
<dbReference type="InterPro" id="IPR011006">
    <property type="entry name" value="CheY-like_superfamily"/>
</dbReference>
<dbReference type="InterPro" id="IPR018060">
    <property type="entry name" value="HTH_AraC"/>
</dbReference>
<comment type="catalytic activity">
    <reaction evidence="1">
        <text>ATP + protein L-histidine = ADP + protein N-phospho-L-histidine.</text>
        <dbReference type="EC" id="2.7.13.3"/>
    </reaction>
</comment>
<dbReference type="CDD" id="cd00082">
    <property type="entry name" value="HisKA"/>
    <property type="match status" value="1"/>
</dbReference>
<evidence type="ECO:0000259" key="17">
    <source>
        <dbReference type="PROSITE" id="PS50110"/>
    </source>
</evidence>
<dbReference type="GO" id="GO:0000155">
    <property type="term" value="F:phosphorelay sensor kinase activity"/>
    <property type="evidence" value="ECO:0007669"/>
    <property type="project" value="InterPro"/>
</dbReference>
<keyword evidence="13" id="KW-0472">Membrane</keyword>
<dbReference type="FunFam" id="3.30.565.10:FF:000037">
    <property type="entry name" value="Hybrid sensor histidine kinase/response regulator"/>
    <property type="match status" value="1"/>
</dbReference>
<dbReference type="SUPFAM" id="SSF55874">
    <property type="entry name" value="ATPase domain of HSP90 chaperone/DNA topoisomerase II/histidine kinase"/>
    <property type="match status" value="1"/>
</dbReference>
<reference evidence="18 19" key="1">
    <citation type="submission" date="2020-08" db="EMBL/GenBank/DDBJ databases">
        <title>Genomic Encyclopedia of Type Strains, Phase IV (KMG-IV): sequencing the most valuable type-strain genomes for metagenomic binning, comparative biology and taxonomic classification.</title>
        <authorList>
            <person name="Goeker M."/>
        </authorList>
    </citation>
    <scope>NUCLEOTIDE SEQUENCE [LARGE SCALE GENOMIC DNA]</scope>
    <source>
        <strain evidence="18 19">DSM 17976</strain>
    </source>
</reference>
<dbReference type="EC" id="2.7.13.3" evidence="2"/>
<evidence type="ECO:0000256" key="12">
    <source>
        <dbReference type="PROSITE-ProRule" id="PRU00169"/>
    </source>
</evidence>
<dbReference type="InterPro" id="IPR036097">
    <property type="entry name" value="HisK_dim/P_sf"/>
</dbReference>
<keyword evidence="4" id="KW-0808">Transferase</keyword>
<evidence type="ECO:0000256" key="3">
    <source>
        <dbReference type="ARBA" id="ARBA00022553"/>
    </source>
</evidence>
<evidence type="ECO:0000256" key="9">
    <source>
        <dbReference type="ARBA" id="ARBA00023015"/>
    </source>
</evidence>
<name>A0A7W5ZIN1_9BACT</name>
<dbReference type="Gene3D" id="3.40.50.2300">
    <property type="match status" value="1"/>
</dbReference>
<sequence length="987" mass="112234">MPTLSPFKNKRLAAITLFVALFLGSSSATLLNAQNPKVASFLTLKDLARLDSLEMHFIWASEEPDSTSMAADLNAIELYAKQSQDEQLRLFLNYLTLNYFTFKKIPKPSSRYLELKKLLDGLAKLPQTLLTDRIRAYVEFRMGVYLYNQRANSVTLVNHFLTADLLFRKIGYDNVLLADHKLNRLGTYYMNQVSDFKTAIKYFREGEKYLAKDPIDHYRIDFYKNYANCLGYLKQYDQAIKYNKLAIAQVRLKKDSLKIGTINGNIGEIILNTSPNPAQSEPYFKQELVYRLRYKPKGLGDIAKVYGNLCQVAGVKGNKGEIVQNFEKAVKILNSDPDTLDYHALLSGLYKNRMIADSLIGDFKSAFLHRKGYYEELIVSNEQEIKAITSEASVRFDVEKNKLQAELANEQAQNSRFWVLAISLVLAIVLFGAYFVYYRQKTRREELIQRLSFEQKEAERLVALDETKTRFFTNISHEFRTPLTLLVGPLAELGKKYPTEGMIPVMQRNLSRLQNLINQLLDLSKLEVGKLEPTIQYGDVAHFLRYQFASFESLAQSKQIIFERTQSHQKCLAYFDEDKLEKIVTNLLSNAFKFTNENGRVKVNVQYTTPEGDDHEKGALLTLTVADNGIGMDAERLPRIFDRFYQVDDSQRRHYEGTGIGLALVKELVLALKGTIDVTSKPEKGTTFVVTLPCDAAHWGEFVHVGQTTVEKPDSRLAFESSASSLTEAPVVDKNSEAPLLLIVEDNPDLRHYIRSIFSSTYRIEEAQDGQIGLQMATELVPDVVICDVMMPRLDGFGFCKALKTDIRTNHIPVVMLTAKATLNDRLEGLETGADDYLSKPFHTEELQVRLQNLLKKQQLLQQKYAHLTPIVQATDEVVPAASMDDLFLQKATDVLAKNYTESSFDVDQFAAEMSLTPVQLRRKLKALTNQTVTEYVRNYRLQLAADMLRAKAGTVSEIAYQVGFESLPYFSKIFSERYGISPSEYA</sequence>
<dbReference type="InterPro" id="IPR009057">
    <property type="entry name" value="Homeodomain-like_sf"/>
</dbReference>
<evidence type="ECO:0000256" key="11">
    <source>
        <dbReference type="ARBA" id="ARBA00023163"/>
    </source>
</evidence>
<evidence type="ECO:0000256" key="4">
    <source>
        <dbReference type="ARBA" id="ARBA00022679"/>
    </source>
</evidence>
<comment type="caution">
    <text evidence="18">The sequence shown here is derived from an EMBL/GenBank/DDBJ whole genome shotgun (WGS) entry which is preliminary data.</text>
</comment>
<dbReference type="PROSITE" id="PS50109">
    <property type="entry name" value="HIS_KIN"/>
    <property type="match status" value="1"/>
</dbReference>
<feature type="domain" description="Histidine kinase" evidence="16">
    <location>
        <begin position="474"/>
        <end position="696"/>
    </location>
</feature>
<keyword evidence="10 18" id="KW-0238">DNA-binding</keyword>
<dbReference type="Gene3D" id="1.10.287.130">
    <property type="match status" value="1"/>
</dbReference>
<accession>A0A7W5ZIN1</accession>
<feature type="modified residue" description="4-aspartylphosphate" evidence="12">
    <location>
        <position position="788"/>
    </location>
</feature>
<dbReference type="SUPFAM" id="SSF52172">
    <property type="entry name" value="CheY-like"/>
    <property type="match status" value="1"/>
</dbReference>
<evidence type="ECO:0000259" key="15">
    <source>
        <dbReference type="PROSITE" id="PS01124"/>
    </source>
</evidence>
<dbReference type="InterPro" id="IPR003594">
    <property type="entry name" value="HATPase_dom"/>
</dbReference>
<dbReference type="SMART" id="SM00387">
    <property type="entry name" value="HATPase_c"/>
    <property type="match status" value="1"/>
</dbReference>
<dbReference type="InterPro" id="IPR011990">
    <property type="entry name" value="TPR-like_helical_dom_sf"/>
</dbReference>
<dbReference type="RefSeq" id="WP_183971332.1">
    <property type="nucleotide sequence ID" value="NZ_JACIBY010000001.1"/>
</dbReference>
<dbReference type="InterPro" id="IPR003661">
    <property type="entry name" value="HisK_dim/P_dom"/>
</dbReference>
<evidence type="ECO:0000256" key="2">
    <source>
        <dbReference type="ARBA" id="ARBA00012438"/>
    </source>
</evidence>
<gene>
    <name evidence="18" type="ORF">FHS57_000581</name>
</gene>
<evidence type="ECO:0000313" key="18">
    <source>
        <dbReference type="EMBL" id="MBB3836599.1"/>
    </source>
</evidence>
<evidence type="ECO:0000256" key="5">
    <source>
        <dbReference type="ARBA" id="ARBA00022741"/>
    </source>
</evidence>
<dbReference type="PRINTS" id="PR00344">
    <property type="entry name" value="BCTRLSENSOR"/>
</dbReference>
<dbReference type="SMART" id="SM00448">
    <property type="entry name" value="REC"/>
    <property type="match status" value="1"/>
</dbReference>
<proteinExistence type="predicted"/>
<dbReference type="GO" id="GO:0005524">
    <property type="term" value="F:ATP binding"/>
    <property type="evidence" value="ECO:0007669"/>
    <property type="project" value="UniProtKB-KW"/>
</dbReference>
<evidence type="ECO:0000256" key="6">
    <source>
        <dbReference type="ARBA" id="ARBA00022777"/>
    </source>
</evidence>
<dbReference type="SUPFAM" id="SSF48452">
    <property type="entry name" value="TPR-like"/>
    <property type="match status" value="1"/>
</dbReference>
<keyword evidence="13" id="KW-0812">Transmembrane</keyword>
<dbReference type="Gene3D" id="1.25.40.10">
    <property type="entry name" value="Tetratricopeptide repeat domain"/>
    <property type="match status" value="1"/>
</dbReference>
<dbReference type="PANTHER" id="PTHR43547">
    <property type="entry name" value="TWO-COMPONENT HISTIDINE KINASE"/>
    <property type="match status" value="1"/>
</dbReference>
<dbReference type="InterPro" id="IPR001789">
    <property type="entry name" value="Sig_transdc_resp-reg_receiver"/>
</dbReference>
<dbReference type="GO" id="GO:0003700">
    <property type="term" value="F:DNA-binding transcription factor activity"/>
    <property type="evidence" value="ECO:0007669"/>
    <property type="project" value="InterPro"/>
</dbReference>
<feature type="domain" description="HTH araC/xylS-type" evidence="15">
    <location>
        <begin position="890"/>
        <end position="987"/>
    </location>
</feature>
<dbReference type="Proteomes" id="UP000541352">
    <property type="component" value="Unassembled WGS sequence"/>
</dbReference>
<keyword evidence="19" id="KW-1185">Reference proteome</keyword>
<feature type="signal peptide" evidence="14">
    <location>
        <begin position="1"/>
        <end position="28"/>
    </location>
</feature>